<accession>A0A2Y9TZK7</accession>
<sequence>MSEVKLSDQLGAMAIIDDLYQQQIALEEQLNPAGLRRKIAGKIKEYYQSKGMDIQDELIEQGVNEWFSDRLRFQMIKPAWHQRLLAKLYLKRRIFIYLFIAALIAAGVYFSANYMMTKVVKDSIVKQREAEAQLVKNAAGYQREFDTLSQKPLRYAIPEGQSLKDESTKLLAQLHEKQGAFDRTLNLSEYSRPALQDQKEFLTSIYQMMEKDYRSLGDILTRYQLVANNDWRIQQVADTKNFEQLYQKYQPVRKAFDTATYAVANNSPTLSSDITALEVSYRDALDIHKIALQADSLVNALNSLVKPQQDKAIVKDYADTIQNDLSLFHVTQAKEALQQLEYLKQLAQTNLTLTIVDRVGEKSGVERTYDDSGGKTWYVVVEALTPQGRAFPLWLTDSETGKLRQVTIFGLQVPQSEYLKVRKDKTDDGHIQNNLAGKKAVGSLSFSYARSSNGKIIMEW</sequence>
<organism evidence="2 3">
    <name type="scientific">Limnobaculum parvum</name>
    <dbReference type="NCBI Taxonomy" id="2172103"/>
    <lineage>
        <taxon>Bacteria</taxon>
        <taxon>Pseudomonadati</taxon>
        <taxon>Pseudomonadota</taxon>
        <taxon>Gammaproteobacteria</taxon>
        <taxon>Enterobacterales</taxon>
        <taxon>Budviciaceae</taxon>
        <taxon>Limnobaculum</taxon>
    </lineage>
</organism>
<dbReference type="Proteomes" id="UP000244908">
    <property type="component" value="Chromosome"/>
</dbReference>
<evidence type="ECO:0000256" key="1">
    <source>
        <dbReference type="SAM" id="Phobius"/>
    </source>
</evidence>
<dbReference type="KEGG" id="lpv:HYN51_11860"/>
<name>A0A2Y9TZK7_9GAMM</name>
<dbReference type="Pfam" id="PF19911">
    <property type="entry name" value="DUF6384"/>
    <property type="match status" value="2"/>
</dbReference>
<dbReference type="OrthoDB" id="8758353at2"/>
<dbReference type="InterPro" id="IPR045964">
    <property type="entry name" value="DUF6384"/>
</dbReference>
<feature type="transmembrane region" description="Helical" evidence="1">
    <location>
        <begin position="94"/>
        <end position="116"/>
    </location>
</feature>
<dbReference type="AlphaFoldDB" id="A0A2Y9TZK7"/>
<keyword evidence="1" id="KW-0472">Membrane</keyword>
<proteinExistence type="predicted"/>
<dbReference type="RefSeq" id="WP_108901234.1">
    <property type="nucleotide sequence ID" value="NZ_CP029185.2"/>
</dbReference>
<protein>
    <submittedName>
        <fullName evidence="2">Uncharacterized protein</fullName>
    </submittedName>
</protein>
<evidence type="ECO:0000313" key="3">
    <source>
        <dbReference type="Proteomes" id="UP000244908"/>
    </source>
</evidence>
<reference evidence="2 3" key="1">
    <citation type="journal article" date="2019" name="Int. J. Syst. Evol. Microbiol.">
        <title>Limnobaculum parvum gen. nov., sp. nov., isolated from a freshwater lake.</title>
        <authorList>
            <person name="Baek C."/>
            <person name="Shin S.K."/>
            <person name="Yi H."/>
        </authorList>
    </citation>
    <scope>NUCLEOTIDE SEQUENCE [LARGE SCALE GENOMIC DNA]</scope>
    <source>
        <strain evidence="2 3">HYN0051</strain>
    </source>
</reference>
<keyword evidence="1" id="KW-0812">Transmembrane</keyword>
<evidence type="ECO:0000313" key="2">
    <source>
        <dbReference type="EMBL" id="AWH89183.1"/>
    </source>
</evidence>
<keyword evidence="3" id="KW-1185">Reference proteome</keyword>
<keyword evidence="1" id="KW-1133">Transmembrane helix</keyword>
<gene>
    <name evidence="2" type="ORF">HYN51_11860</name>
</gene>
<dbReference type="EMBL" id="CP029185">
    <property type="protein sequence ID" value="AWH89183.1"/>
    <property type="molecule type" value="Genomic_DNA"/>
</dbReference>